<dbReference type="InterPro" id="IPR025711">
    <property type="entry name" value="PepSY"/>
</dbReference>
<dbReference type="AlphaFoldDB" id="A0A382BX45"/>
<feature type="non-terminal residue" evidence="2">
    <location>
        <position position="1"/>
    </location>
</feature>
<dbReference type="EMBL" id="UINC01031672">
    <property type="protein sequence ID" value="SVB18091.1"/>
    <property type="molecule type" value="Genomic_DNA"/>
</dbReference>
<sequence>VVPHLSYLCLMPLAIMALSCPSGVVAPQVTEEQAVNIAKRQVLFEPEAIDAEMSPDEAQPIWRVTMRGRLPGQSVFEFESATVVVDAHSGDVLEVESP</sequence>
<feature type="domain" description="PepSY" evidence="1">
    <location>
        <begin position="29"/>
        <end position="96"/>
    </location>
</feature>
<reference evidence="2" key="1">
    <citation type="submission" date="2018-05" db="EMBL/GenBank/DDBJ databases">
        <authorList>
            <person name="Lanie J.A."/>
            <person name="Ng W.-L."/>
            <person name="Kazmierczak K.M."/>
            <person name="Andrzejewski T.M."/>
            <person name="Davidsen T.M."/>
            <person name="Wayne K.J."/>
            <person name="Tettelin H."/>
            <person name="Glass J.I."/>
            <person name="Rusch D."/>
            <person name="Podicherti R."/>
            <person name="Tsui H.-C.T."/>
            <person name="Winkler M.E."/>
        </authorList>
    </citation>
    <scope>NUCLEOTIDE SEQUENCE</scope>
</reference>
<proteinExistence type="predicted"/>
<name>A0A382BX45_9ZZZZ</name>
<evidence type="ECO:0000313" key="2">
    <source>
        <dbReference type="EMBL" id="SVB18091.1"/>
    </source>
</evidence>
<dbReference type="Gene3D" id="3.10.450.40">
    <property type="match status" value="1"/>
</dbReference>
<protein>
    <recommendedName>
        <fullName evidence="1">PepSY domain-containing protein</fullName>
    </recommendedName>
</protein>
<accession>A0A382BX45</accession>
<gene>
    <name evidence="2" type="ORF">METZ01_LOCUS170945</name>
</gene>
<organism evidence="2">
    <name type="scientific">marine metagenome</name>
    <dbReference type="NCBI Taxonomy" id="408172"/>
    <lineage>
        <taxon>unclassified sequences</taxon>
        <taxon>metagenomes</taxon>
        <taxon>ecological metagenomes</taxon>
    </lineage>
</organism>
<evidence type="ECO:0000259" key="1">
    <source>
        <dbReference type="Pfam" id="PF03413"/>
    </source>
</evidence>
<dbReference type="Pfam" id="PF03413">
    <property type="entry name" value="PepSY"/>
    <property type="match status" value="1"/>
</dbReference>